<reference evidence="1" key="1">
    <citation type="submission" date="2020-06" db="EMBL/GenBank/DDBJ databases">
        <title>WGS assembly of Ceratodon purpureus strain R40.</title>
        <authorList>
            <person name="Carey S.B."/>
            <person name="Jenkins J."/>
            <person name="Shu S."/>
            <person name="Lovell J.T."/>
            <person name="Sreedasyam A."/>
            <person name="Maumus F."/>
            <person name="Tiley G.P."/>
            <person name="Fernandez-Pozo N."/>
            <person name="Barry K."/>
            <person name="Chen C."/>
            <person name="Wang M."/>
            <person name="Lipzen A."/>
            <person name="Daum C."/>
            <person name="Saski C.A."/>
            <person name="Payton A.C."/>
            <person name="Mcbreen J.C."/>
            <person name="Conrad R.E."/>
            <person name="Kollar L.M."/>
            <person name="Olsson S."/>
            <person name="Huttunen S."/>
            <person name="Landis J.B."/>
            <person name="Wickett N.J."/>
            <person name="Johnson M.G."/>
            <person name="Rensing S.A."/>
            <person name="Grimwood J."/>
            <person name="Schmutz J."/>
            <person name="Mcdaniel S.F."/>
        </authorList>
    </citation>
    <scope>NUCLEOTIDE SEQUENCE</scope>
    <source>
        <strain evidence="1">R40</strain>
    </source>
</reference>
<gene>
    <name evidence="1" type="ORF">KC19_VG319300</name>
</gene>
<evidence type="ECO:0000313" key="1">
    <source>
        <dbReference type="EMBL" id="KAG0575110.1"/>
    </source>
</evidence>
<protein>
    <submittedName>
        <fullName evidence="1">Uncharacterized protein</fullName>
    </submittedName>
</protein>
<evidence type="ECO:0000313" key="2">
    <source>
        <dbReference type="Proteomes" id="UP000822688"/>
    </source>
</evidence>
<dbReference type="Proteomes" id="UP000822688">
    <property type="component" value="Chromosome V"/>
</dbReference>
<sequence length="133" mass="14586">MIGTRCVALGWSVALLPDRRGIMHFHDSIPSPTLEALVYKLPPIRHSEMGLHSPSRASVLANVSANADDFYRRAHERSVTSFQEDASMHLNYASTAARLVRSCPNSLVPLFMHRAISAANGNSAKIFNLKGQS</sequence>
<organism evidence="1 2">
    <name type="scientific">Ceratodon purpureus</name>
    <name type="common">Fire moss</name>
    <name type="synonym">Dicranum purpureum</name>
    <dbReference type="NCBI Taxonomy" id="3225"/>
    <lineage>
        <taxon>Eukaryota</taxon>
        <taxon>Viridiplantae</taxon>
        <taxon>Streptophyta</taxon>
        <taxon>Embryophyta</taxon>
        <taxon>Bryophyta</taxon>
        <taxon>Bryophytina</taxon>
        <taxon>Bryopsida</taxon>
        <taxon>Dicranidae</taxon>
        <taxon>Pseudoditrichales</taxon>
        <taxon>Ditrichaceae</taxon>
        <taxon>Ceratodon</taxon>
    </lineage>
</organism>
<keyword evidence="2" id="KW-1185">Reference proteome</keyword>
<name>A0A8T0HVL9_CERPU</name>
<accession>A0A8T0HVL9</accession>
<dbReference type="EMBL" id="CM026426">
    <property type="protein sequence ID" value="KAG0575110.1"/>
    <property type="molecule type" value="Genomic_DNA"/>
</dbReference>
<dbReference type="AlphaFoldDB" id="A0A8T0HVL9"/>
<proteinExistence type="predicted"/>
<comment type="caution">
    <text evidence="1">The sequence shown here is derived from an EMBL/GenBank/DDBJ whole genome shotgun (WGS) entry which is preliminary data.</text>
</comment>